<dbReference type="GO" id="GO:0043565">
    <property type="term" value="F:sequence-specific DNA binding"/>
    <property type="evidence" value="ECO:0007669"/>
    <property type="project" value="InterPro"/>
</dbReference>
<proteinExistence type="predicted"/>
<dbReference type="CDD" id="cd00130">
    <property type="entry name" value="PAS"/>
    <property type="match status" value="1"/>
</dbReference>
<dbReference type="InterPro" id="IPR013656">
    <property type="entry name" value="PAS_4"/>
</dbReference>
<dbReference type="Gene3D" id="3.30.450.20">
    <property type="entry name" value="PAS domain"/>
    <property type="match status" value="3"/>
</dbReference>
<dbReference type="PRINTS" id="PR01590">
    <property type="entry name" value="HTHFIS"/>
</dbReference>
<keyword evidence="3" id="KW-1185">Reference proteome</keyword>
<reference evidence="2 3" key="1">
    <citation type="submission" date="2019-08" db="EMBL/GenBank/DDBJ databases">
        <authorList>
            <person name="Khan S.A."/>
            <person name="Jeon C.O."/>
            <person name="Jeong S.E."/>
        </authorList>
    </citation>
    <scope>NUCLEOTIDE SEQUENCE [LARGE SCALE GENOMIC DNA]</scope>
    <source>
        <strain evidence="3">IMCC1728</strain>
    </source>
</reference>
<dbReference type="InterPro" id="IPR002197">
    <property type="entry name" value="HTH_Fis"/>
</dbReference>
<dbReference type="Gene3D" id="1.10.10.60">
    <property type="entry name" value="Homeodomain-like"/>
    <property type="match status" value="1"/>
</dbReference>
<dbReference type="SUPFAM" id="SSF55785">
    <property type="entry name" value="PYP-like sensor domain (PAS domain)"/>
    <property type="match status" value="2"/>
</dbReference>
<comment type="caution">
    <text evidence="2">The sequence shown here is derived from an EMBL/GenBank/DDBJ whole genome shotgun (WGS) entry which is preliminary data.</text>
</comment>
<organism evidence="2 3">
    <name type="scientific">Piscinibacter aquaticus</name>
    <dbReference type="NCBI Taxonomy" id="392597"/>
    <lineage>
        <taxon>Bacteria</taxon>
        <taxon>Pseudomonadati</taxon>
        <taxon>Pseudomonadota</taxon>
        <taxon>Betaproteobacteria</taxon>
        <taxon>Burkholderiales</taxon>
        <taxon>Sphaerotilaceae</taxon>
        <taxon>Piscinibacter</taxon>
    </lineage>
</organism>
<evidence type="ECO:0000259" key="1">
    <source>
        <dbReference type="PROSITE" id="PS50112"/>
    </source>
</evidence>
<protein>
    <submittedName>
        <fullName evidence="2">Transcriptional regulator PpsR</fullName>
    </submittedName>
</protein>
<dbReference type="Pfam" id="PF08448">
    <property type="entry name" value="PAS_4"/>
    <property type="match status" value="1"/>
</dbReference>
<accession>A0A5C6U6Z6</accession>
<dbReference type="AlphaFoldDB" id="A0A5C6U6Z6"/>
<evidence type="ECO:0000313" key="3">
    <source>
        <dbReference type="Proteomes" id="UP000321832"/>
    </source>
</evidence>
<dbReference type="SMART" id="SM00091">
    <property type="entry name" value="PAS"/>
    <property type="match status" value="2"/>
</dbReference>
<dbReference type="EMBL" id="VOPW01000001">
    <property type="protein sequence ID" value="TXC67518.1"/>
    <property type="molecule type" value="Genomic_DNA"/>
</dbReference>
<dbReference type="InterPro" id="IPR009057">
    <property type="entry name" value="Homeodomain-like_sf"/>
</dbReference>
<dbReference type="InterPro" id="IPR035965">
    <property type="entry name" value="PAS-like_dom_sf"/>
</dbReference>
<sequence length="456" mass="48696">MVAAASDVALLLDPHGVIQDVVIGRDDLDAALVADWVGQPWAEIVTVESRAKVEALLKEAAGPPRWRRVNHPQASGSDWPILYSAVQISPPGRGKGTGRTIAFGRDLRATEALQLRLIEAQQAMERDYWRFRQAETRYRHLFQASSEAVLIVDAGSLRILEANPAAVALIGNGGAPRRLAGGSLTALFESPNAKPLQAALAAAKAARRADVVRTALADGGGRVAVSLSSFRQDDASLLLVRLARVGAEPAAASPVTETSMLLDFVRNAPDALVFTDQDGRIQMANAAFLALAQLGSDEQARGEPLDRWLGRTGVELGVLIQTVRQRGSMRMFSTLLRGEDGASTEVEVSASAATQDGKPVLAFAVRDVGRRLSAEPRAAGELPRTAGELTELVGRVPLKDIVGETTDLIEQLCIETALKMTSDNRASAAQMLGLSRQSLYVKLRRHGIGDLSDDEG</sequence>
<dbReference type="InterPro" id="IPR000014">
    <property type="entry name" value="PAS"/>
</dbReference>
<dbReference type="InterPro" id="IPR011785">
    <property type="entry name" value="Tscrpt_reg_PpsR-CrtJ"/>
</dbReference>
<dbReference type="PROSITE" id="PS50112">
    <property type="entry name" value="PAS"/>
    <property type="match status" value="1"/>
</dbReference>
<dbReference type="SUPFAM" id="SSF46689">
    <property type="entry name" value="Homeodomain-like"/>
    <property type="match status" value="1"/>
</dbReference>
<name>A0A5C6U6Z6_9BURK</name>
<dbReference type="NCBIfam" id="TIGR00229">
    <property type="entry name" value="sensory_box"/>
    <property type="match status" value="1"/>
</dbReference>
<gene>
    <name evidence="2" type="primary">ppsR</name>
    <name evidence="2" type="ORF">FSC37_12460</name>
</gene>
<feature type="domain" description="PAS" evidence="1">
    <location>
        <begin position="134"/>
        <end position="171"/>
    </location>
</feature>
<dbReference type="Pfam" id="PF02954">
    <property type="entry name" value="HTH_8"/>
    <property type="match status" value="1"/>
</dbReference>
<dbReference type="NCBIfam" id="TIGR02040">
    <property type="entry name" value="PpsR-CrtJ"/>
    <property type="match status" value="1"/>
</dbReference>
<dbReference type="Pfam" id="PF13188">
    <property type="entry name" value="PAS_8"/>
    <property type="match status" value="1"/>
</dbReference>
<dbReference type="Proteomes" id="UP000321832">
    <property type="component" value="Unassembled WGS sequence"/>
</dbReference>
<evidence type="ECO:0000313" key="2">
    <source>
        <dbReference type="EMBL" id="TXC67518.1"/>
    </source>
</evidence>